<proteinExistence type="predicted"/>
<keyword evidence="1" id="KW-0472">Membrane</keyword>
<sequence>MKKFVFNIFSLIILVLGIFASGSNTNFYSQNNDDYFEKYNNNQTNIDQLLVGLNQSFYFDPINKIVYENDYDLTLQVSSDNSNNWVAKEIDRQFYSLQKMNKNASSITYDVNFEMNSWNNWNTTFYLQADDNLFITYLTDYNYYDYSYFVLPSEVIGTEIVDFGYLNNQFIILFSNGDIIYNQILYQYDQDNNLYQDFSYLNAGKMINFTMTDNYLFATTDQGAIYQYGTDIFDVNKDQDILDQPLIIYSYAYDIDQSYYYLYNSLISTEDNILGQSKNISPISGPALKIYLERSNGTSDHNHLIIQTDRNFYQIYYFQNYLFTFDKFFTDNNYDVSSYSIKENHFNTTDIYITNTLNYDNNLYITNIDDFSEISLKIIDFNLLTEIEETSIDGYTSPIYQKEIINFAETELPDVYLVTTNDNLQYLIKLIVTDGEITYYQVTTYNWIDKVEDINFSGKGEIVTQNPNSLEFKLNNIKMNTDRSLNEIDLEVEINNVLITNSSYDLNFKGINNNENDILSYYFEIDLSNESSNSLIKFSNVGMYNQNNQLIEQNVNYMTYTTMSSPVMKQKDNFEIIQNEEDDTDTSFYFIVSFLTTGDYNFESDEIMTLNATELIDNETKEVSLDTTYVKLIEGTASSLSQTYEYEVQNLDEEAIYNNFSLTVSQPNVIGVEQAESFAIDTTATFISGNISSFPVFAYVLLLVFLLLFIAILAFYYLNYVYNKRSAEKIEYTFENWDNLSDSEISKIDKTIKTEEYSPKTIHKKITKNQYKNSNQQKNKKN</sequence>
<evidence type="ECO:0000256" key="1">
    <source>
        <dbReference type="SAM" id="Phobius"/>
    </source>
</evidence>
<keyword evidence="1" id="KW-0812">Transmembrane</keyword>
<feature type="transmembrane region" description="Helical" evidence="1">
    <location>
        <begin position="696"/>
        <end position="718"/>
    </location>
</feature>
<keyword evidence="3" id="KW-1185">Reference proteome</keyword>
<organism evidence="2 3">
    <name type="scientific">Candidatus Hepatoplasma crinochetorum</name>
    <dbReference type="NCBI Taxonomy" id="295596"/>
    <lineage>
        <taxon>Bacteria</taxon>
        <taxon>Bacillati</taxon>
        <taxon>Mycoplasmatota</taxon>
        <taxon>Mollicutes</taxon>
        <taxon>Candidatus Hepatoplasmataceae</taxon>
        <taxon>Candidatus Hepatoplasma</taxon>
    </lineage>
</organism>
<protein>
    <submittedName>
        <fullName evidence="2">Uncharacterized protein</fullName>
    </submittedName>
</protein>
<dbReference type="EMBL" id="CWGI01000001">
    <property type="protein sequence ID" value="CRX36822.1"/>
    <property type="molecule type" value="Genomic_DNA"/>
</dbReference>
<evidence type="ECO:0000313" key="2">
    <source>
        <dbReference type="EMBL" id="CRX36822.1"/>
    </source>
</evidence>
<evidence type="ECO:0000313" key="3">
    <source>
        <dbReference type="Proteomes" id="UP000242141"/>
    </source>
</evidence>
<gene>
    <name evidence="2" type="ORF">HEPPS_00210</name>
</gene>
<reference evidence="3" key="1">
    <citation type="submission" date="2015-05" db="EMBL/GenBank/DDBJ databases">
        <authorList>
            <person name="Collingro A."/>
        </authorList>
    </citation>
    <scope>NUCLEOTIDE SEQUENCE [LARGE SCALE GENOMIC DNA]</scope>
    <source>
        <strain evidence="3">Ps</strain>
    </source>
</reference>
<keyword evidence="1" id="KW-1133">Transmembrane helix</keyword>
<dbReference type="AlphaFoldDB" id="A0A0G7ZKZ3"/>
<name>A0A0G7ZKZ3_9MOLU</name>
<dbReference type="Proteomes" id="UP000242141">
    <property type="component" value="Unassembled WGS sequence"/>
</dbReference>
<accession>A0A0G7ZKZ3</accession>